<evidence type="ECO:0000259" key="13">
    <source>
        <dbReference type="Pfam" id="PF00155"/>
    </source>
</evidence>
<proteinExistence type="inferred from homology"/>
<evidence type="ECO:0000256" key="1">
    <source>
        <dbReference type="ARBA" id="ARBA00001933"/>
    </source>
</evidence>
<evidence type="ECO:0000256" key="3">
    <source>
        <dbReference type="ARBA" id="ARBA00005029"/>
    </source>
</evidence>
<dbReference type="OrthoDB" id="10263824at2759"/>
<comment type="cofactor">
    <cofactor evidence="1 10">
        <name>pyridoxal 5'-phosphate</name>
        <dbReference type="ChEBI" id="CHEBI:597326"/>
    </cofactor>
</comment>
<evidence type="ECO:0000256" key="9">
    <source>
        <dbReference type="ARBA" id="ARBA00047654"/>
    </source>
</evidence>
<evidence type="ECO:0000256" key="2">
    <source>
        <dbReference type="ARBA" id="ARBA00003076"/>
    </source>
</evidence>
<dbReference type="UniPathway" id="UPA00251">
    <property type="reaction ID" value="UER00375"/>
</dbReference>
<dbReference type="Proteomes" id="UP000326565">
    <property type="component" value="Unassembled WGS sequence"/>
</dbReference>
<dbReference type="Pfam" id="PF00155">
    <property type="entry name" value="Aminotran_1_2"/>
    <property type="match status" value="1"/>
</dbReference>
<evidence type="ECO:0000256" key="7">
    <source>
        <dbReference type="ARBA" id="ARBA00023133"/>
    </source>
</evidence>
<sequence>MPRLWVSLRPTRFCMYGSRALAQSAVPRRASESDISEKTHKPNEAFRSTADDVRRGTGSKTQYSPTEVPERPSGFDYDSFYAAQLERKKRDHSYRYFNKVERLAKCYPKAYHDSTNSLVTVWCSNDYLGMTRNPQVLERMHSTLDEYGSGAGGTRNISGHNKHVESLEMTLAQLHHKEAALVFTSCYVANDATLSTLGSILPDCVIFSDSENHASMIQGIRHSKAKKVIFKHNDMQDLEAQLAAAALHVPKIIAFESVYSMSGKVSNIGHICDLAKKYKAITFLDEAHAVGMYGPSGAGVAEHLDYDAHSAGHHRGTVMDRIDIITGTLAKAYGCVGGYMAGKATLVDVVRSLAPSFIFTTSLPPAVLAGAEAAVNYQRQTTADRKLHQIHTREVRDALRKNDIPFLENESHIIPIFVGDAATARNVSEVLLSKWHIYIQAINYPTVPVGQERLRITPTSGHSKEMQDHLVTALNDVWNELGIMRTTHWLLYKRHKNDRDILDMLESPLTKATPLWTDEQLNLIGK</sequence>
<dbReference type="InterPro" id="IPR015421">
    <property type="entry name" value="PyrdxlP-dep_Trfase_major"/>
</dbReference>
<dbReference type="InterPro" id="IPR010961">
    <property type="entry name" value="4pyrrol_synth_NH2levulA_synth"/>
</dbReference>
<feature type="region of interest" description="Disordered" evidence="12">
    <location>
        <begin position="27"/>
        <end position="71"/>
    </location>
</feature>
<dbReference type="NCBIfam" id="TIGR01821">
    <property type="entry name" value="5aminolev_synth"/>
    <property type="match status" value="1"/>
</dbReference>
<gene>
    <name evidence="14" type="ORF">BDV29DRAFT_163322</name>
</gene>
<keyword evidence="7 11" id="KW-0350">Heme biosynthesis</keyword>
<keyword evidence="8 11" id="KW-0012">Acyltransferase</keyword>
<name>A0A5N5WGK1_9EURO</name>
<reference evidence="14 15" key="1">
    <citation type="submission" date="2019-04" db="EMBL/GenBank/DDBJ databases">
        <title>Friends and foes A comparative genomics study of 23 Aspergillus species from section Flavi.</title>
        <authorList>
            <consortium name="DOE Joint Genome Institute"/>
            <person name="Kjaerbolling I."/>
            <person name="Vesth T."/>
            <person name="Frisvad J.C."/>
            <person name="Nybo J.L."/>
            <person name="Theobald S."/>
            <person name="Kildgaard S."/>
            <person name="Isbrandt T."/>
            <person name="Kuo A."/>
            <person name="Sato A."/>
            <person name="Lyhne E.K."/>
            <person name="Kogle M.E."/>
            <person name="Wiebenga A."/>
            <person name="Kun R.S."/>
            <person name="Lubbers R.J."/>
            <person name="Makela M.R."/>
            <person name="Barry K."/>
            <person name="Chovatia M."/>
            <person name="Clum A."/>
            <person name="Daum C."/>
            <person name="Haridas S."/>
            <person name="He G."/>
            <person name="LaButti K."/>
            <person name="Lipzen A."/>
            <person name="Mondo S."/>
            <person name="Riley R."/>
            <person name="Salamov A."/>
            <person name="Simmons B.A."/>
            <person name="Magnuson J.K."/>
            <person name="Henrissat B."/>
            <person name="Mortensen U.H."/>
            <person name="Larsen T.O."/>
            <person name="Devries R.P."/>
            <person name="Grigoriev I.V."/>
            <person name="Machida M."/>
            <person name="Baker S.E."/>
            <person name="Andersen M.R."/>
        </authorList>
    </citation>
    <scope>NUCLEOTIDE SEQUENCE [LARGE SCALE GENOMIC DNA]</scope>
    <source>
        <strain evidence="14 15">CBS 151.66</strain>
    </source>
</reference>
<evidence type="ECO:0000313" key="14">
    <source>
        <dbReference type="EMBL" id="KAB8067481.1"/>
    </source>
</evidence>
<dbReference type="InterPro" id="IPR050087">
    <property type="entry name" value="AON_synthase_class-II"/>
</dbReference>
<keyword evidence="6 10" id="KW-0663">Pyridoxal phosphate</keyword>
<dbReference type="InterPro" id="IPR015422">
    <property type="entry name" value="PyrdxlP-dep_Trfase_small"/>
</dbReference>
<dbReference type="PANTHER" id="PTHR13693">
    <property type="entry name" value="CLASS II AMINOTRANSFERASE/8-AMINO-7-OXONONANOATE SYNTHASE"/>
    <property type="match status" value="1"/>
</dbReference>
<dbReference type="SUPFAM" id="SSF53383">
    <property type="entry name" value="PLP-dependent transferases"/>
    <property type="match status" value="1"/>
</dbReference>
<evidence type="ECO:0000256" key="8">
    <source>
        <dbReference type="ARBA" id="ARBA00023315"/>
    </source>
</evidence>
<keyword evidence="5 11" id="KW-0808">Transferase</keyword>
<comment type="catalytic activity">
    <reaction evidence="9 11">
        <text>succinyl-CoA + glycine + H(+) = 5-aminolevulinate + CO2 + CoA</text>
        <dbReference type="Rhea" id="RHEA:12921"/>
        <dbReference type="ChEBI" id="CHEBI:15378"/>
        <dbReference type="ChEBI" id="CHEBI:16526"/>
        <dbReference type="ChEBI" id="CHEBI:57287"/>
        <dbReference type="ChEBI" id="CHEBI:57292"/>
        <dbReference type="ChEBI" id="CHEBI:57305"/>
        <dbReference type="ChEBI" id="CHEBI:356416"/>
        <dbReference type="EC" id="2.3.1.37"/>
    </reaction>
</comment>
<evidence type="ECO:0000256" key="6">
    <source>
        <dbReference type="ARBA" id="ARBA00022898"/>
    </source>
</evidence>
<feature type="compositionally biased region" description="Basic and acidic residues" evidence="12">
    <location>
        <begin position="29"/>
        <end position="55"/>
    </location>
</feature>
<dbReference type="EMBL" id="ML732481">
    <property type="protein sequence ID" value="KAB8067481.1"/>
    <property type="molecule type" value="Genomic_DNA"/>
</dbReference>
<organism evidence="14 15">
    <name type="scientific">Aspergillus leporis</name>
    <dbReference type="NCBI Taxonomy" id="41062"/>
    <lineage>
        <taxon>Eukaryota</taxon>
        <taxon>Fungi</taxon>
        <taxon>Dikarya</taxon>
        <taxon>Ascomycota</taxon>
        <taxon>Pezizomycotina</taxon>
        <taxon>Eurotiomycetes</taxon>
        <taxon>Eurotiomycetidae</taxon>
        <taxon>Eurotiales</taxon>
        <taxon>Aspergillaceae</taxon>
        <taxon>Aspergillus</taxon>
        <taxon>Aspergillus subgen. Circumdati</taxon>
    </lineage>
</organism>
<dbReference type="InterPro" id="IPR001917">
    <property type="entry name" value="Aminotrans_II_pyridoxalP_BS"/>
</dbReference>
<evidence type="ECO:0000256" key="10">
    <source>
        <dbReference type="RuleBase" id="RU003693"/>
    </source>
</evidence>
<dbReference type="PANTHER" id="PTHR13693:SF102">
    <property type="entry name" value="2-AMINO-3-KETOBUTYRATE COENZYME A LIGASE, MITOCHONDRIAL"/>
    <property type="match status" value="1"/>
</dbReference>
<comment type="pathway">
    <text evidence="3 11">Porphyrin-containing compound metabolism; protoporphyrin-IX biosynthesis; 5-aminolevulinate from glycine: step 1/1.</text>
</comment>
<evidence type="ECO:0000256" key="5">
    <source>
        <dbReference type="ARBA" id="ARBA00022679"/>
    </source>
</evidence>
<dbReference type="PROSITE" id="PS00599">
    <property type="entry name" value="AA_TRANSFER_CLASS_2"/>
    <property type="match status" value="1"/>
</dbReference>
<comment type="similarity">
    <text evidence="4 10">Belongs to the class-II pyridoxal-phosphate-dependent aminotransferase family.</text>
</comment>
<dbReference type="CDD" id="cd06454">
    <property type="entry name" value="KBL_like"/>
    <property type="match status" value="1"/>
</dbReference>
<keyword evidence="11" id="KW-0496">Mitochondrion</keyword>
<dbReference type="GO" id="GO:0003870">
    <property type="term" value="F:5-aminolevulinate synthase activity"/>
    <property type="evidence" value="ECO:0007669"/>
    <property type="project" value="UniProtKB-EC"/>
</dbReference>
<evidence type="ECO:0000256" key="11">
    <source>
        <dbReference type="RuleBase" id="RU910713"/>
    </source>
</evidence>
<evidence type="ECO:0000256" key="12">
    <source>
        <dbReference type="SAM" id="MobiDB-lite"/>
    </source>
</evidence>
<dbReference type="GO" id="GO:0030170">
    <property type="term" value="F:pyridoxal phosphate binding"/>
    <property type="evidence" value="ECO:0007669"/>
    <property type="project" value="UniProtKB-UniRule"/>
</dbReference>
<dbReference type="InterPro" id="IPR015424">
    <property type="entry name" value="PyrdxlP-dep_Trfase"/>
</dbReference>
<dbReference type="FunFam" id="3.40.640.10:FF:000006">
    <property type="entry name" value="5-aminolevulinate synthase, mitochondrial"/>
    <property type="match status" value="1"/>
</dbReference>
<protein>
    <recommendedName>
        <fullName evidence="11">5-aminolevulinate synthase</fullName>
        <ecNumber evidence="11">2.3.1.37</ecNumber>
    </recommendedName>
    <alternativeName>
        <fullName evidence="11">5-aminolevulinic acid synthase</fullName>
    </alternativeName>
    <alternativeName>
        <fullName evidence="11">Delta-ALA synthase</fullName>
    </alternativeName>
    <alternativeName>
        <fullName evidence="11">Delta-aminolevulinate synthase</fullName>
    </alternativeName>
</protein>
<dbReference type="Gene3D" id="3.40.640.10">
    <property type="entry name" value="Type I PLP-dependent aspartate aminotransferase-like (Major domain)"/>
    <property type="match status" value="1"/>
</dbReference>
<evidence type="ECO:0000256" key="4">
    <source>
        <dbReference type="ARBA" id="ARBA00008392"/>
    </source>
</evidence>
<accession>A0A5N5WGK1</accession>
<dbReference type="GO" id="GO:0006782">
    <property type="term" value="P:protoporphyrinogen IX biosynthetic process"/>
    <property type="evidence" value="ECO:0007669"/>
    <property type="project" value="UniProtKB-UniRule"/>
</dbReference>
<comment type="subcellular location">
    <subcellularLocation>
        <location evidence="11">Mitochondrion matrix</location>
    </subcellularLocation>
</comment>
<feature type="domain" description="Aminotransferase class I/classII large" evidence="13">
    <location>
        <begin position="120"/>
        <end position="474"/>
    </location>
</feature>
<dbReference type="Gene3D" id="3.90.1150.10">
    <property type="entry name" value="Aspartate Aminotransferase, domain 1"/>
    <property type="match status" value="1"/>
</dbReference>
<keyword evidence="15" id="KW-1185">Reference proteome</keyword>
<comment type="function">
    <text evidence="2">Catalyzes the synthesis of 5-aminolevulinate (ALA) from succinyl-CoA and glycine, the first and rate-limiting step in heme biosynthesis.</text>
</comment>
<dbReference type="EC" id="2.3.1.37" evidence="11"/>
<dbReference type="AlphaFoldDB" id="A0A5N5WGK1"/>
<dbReference type="GO" id="GO:0005759">
    <property type="term" value="C:mitochondrial matrix"/>
    <property type="evidence" value="ECO:0007669"/>
    <property type="project" value="UniProtKB-SubCell"/>
</dbReference>
<dbReference type="InterPro" id="IPR004839">
    <property type="entry name" value="Aminotransferase_I/II_large"/>
</dbReference>
<evidence type="ECO:0000313" key="15">
    <source>
        <dbReference type="Proteomes" id="UP000326565"/>
    </source>
</evidence>